<reference evidence="1" key="2">
    <citation type="journal article" date="2015" name="Fish Shellfish Immunol.">
        <title>Early steps in the European eel (Anguilla anguilla)-Vibrio vulnificus interaction in the gills: Role of the RtxA13 toxin.</title>
        <authorList>
            <person name="Callol A."/>
            <person name="Pajuelo D."/>
            <person name="Ebbesson L."/>
            <person name="Teles M."/>
            <person name="MacKenzie S."/>
            <person name="Amaro C."/>
        </authorList>
    </citation>
    <scope>NUCLEOTIDE SEQUENCE</scope>
</reference>
<reference evidence="1" key="1">
    <citation type="submission" date="2014-11" db="EMBL/GenBank/DDBJ databases">
        <authorList>
            <person name="Amaro Gonzalez C."/>
        </authorList>
    </citation>
    <scope>NUCLEOTIDE SEQUENCE</scope>
</reference>
<accession>A0A0E9TEQ4</accession>
<sequence>MICEKGLKTITYMRHTLFPELTNLIFAHKCSDTDVYVGQYVLIK</sequence>
<proteinExistence type="predicted"/>
<protein>
    <submittedName>
        <fullName evidence="1">Uncharacterized protein</fullName>
    </submittedName>
</protein>
<name>A0A0E9TEQ4_ANGAN</name>
<evidence type="ECO:0000313" key="1">
    <source>
        <dbReference type="EMBL" id="JAH51922.1"/>
    </source>
</evidence>
<dbReference type="AlphaFoldDB" id="A0A0E9TEQ4"/>
<dbReference type="EMBL" id="GBXM01056655">
    <property type="protein sequence ID" value="JAH51922.1"/>
    <property type="molecule type" value="Transcribed_RNA"/>
</dbReference>
<organism evidence="1">
    <name type="scientific">Anguilla anguilla</name>
    <name type="common">European freshwater eel</name>
    <name type="synonym">Muraena anguilla</name>
    <dbReference type="NCBI Taxonomy" id="7936"/>
    <lineage>
        <taxon>Eukaryota</taxon>
        <taxon>Metazoa</taxon>
        <taxon>Chordata</taxon>
        <taxon>Craniata</taxon>
        <taxon>Vertebrata</taxon>
        <taxon>Euteleostomi</taxon>
        <taxon>Actinopterygii</taxon>
        <taxon>Neopterygii</taxon>
        <taxon>Teleostei</taxon>
        <taxon>Anguilliformes</taxon>
        <taxon>Anguillidae</taxon>
        <taxon>Anguilla</taxon>
    </lineage>
</organism>